<dbReference type="GO" id="GO:0048205">
    <property type="term" value="P:COPI coating of Golgi vesicle"/>
    <property type="evidence" value="ECO:0007669"/>
    <property type="project" value="TreeGrafter"/>
</dbReference>
<dbReference type="GO" id="GO:0000139">
    <property type="term" value="C:Golgi membrane"/>
    <property type="evidence" value="ECO:0007669"/>
    <property type="project" value="GOC"/>
</dbReference>
<evidence type="ECO:0000256" key="1">
    <source>
        <dbReference type="ARBA" id="ARBA00022468"/>
    </source>
</evidence>
<dbReference type="EMBL" id="CAJGYM010000059">
    <property type="protein sequence ID" value="CAD6195737.1"/>
    <property type="molecule type" value="Genomic_DNA"/>
</dbReference>
<dbReference type="Gene3D" id="1.10.220.150">
    <property type="entry name" value="Arf GTPase activating protein"/>
    <property type="match status" value="1"/>
</dbReference>
<evidence type="ECO:0000259" key="7">
    <source>
        <dbReference type="PROSITE" id="PS50115"/>
    </source>
</evidence>
<dbReference type="PROSITE" id="PS50115">
    <property type="entry name" value="ARFGAP"/>
    <property type="match status" value="1"/>
</dbReference>
<feature type="region of interest" description="Disordered" evidence="6">
    <location>
        <begin position="147"/>
        <end position="171"/>
    </location>
</feature>
<evidence type="ECO:0000256" key="5">
    <source>
        <dbReference type="PROSITE-ProRule" id="PRU00288"/>
    </source>
</evidence>
<evidence type="ECO:0000256" key="2">
    <source>
        <dbReference type="ARBA" id="ARBA00022723"/>
    </source>
</evidence>
<dbReference type="AlphaFoldDB" id="A0A8S1HL98"/>
<dbReference type="InterPro" id="IPR037278">
    <property type="entry name" value="ARFGAP/RecO"/>
</dbReference>
<dbReference type="Pfam" id="PF01412">
    <property type="entry name" value="ArfGap"/>
    <property type="match status" value="1"/>
</dbReference>
<dbReference type="SUPFAM" id="SSF57863">
    <property type="entry name" value="ArfGap/RecO-like zinc finger"/>
    <property type="match status" value="1"/>
</dbReference>
<dbReference type="InterPro" id="IPR038508">
    <property type="entry name" value="ArfGAP_dom_sf"/>
</dbReference>
<dbReference type="PANTHER" id="PTHR45686">
    <property type="entry name" value="ADP-RIBOSYLATION FACTOR GTPASE ACTIVATING PROTEIN 3, ISOFORM H-RELATED"/>
    <property type="match status" value="1"/>
</dbReference>
<organism evidence="8 9">
    <name type="scientific">Caenorhabditis auriculariae</name>
    <dbReference type="NCBI Taxonomy" id="2777116"/>
    <lineage>
        <taxon>Eukaryota</taxon>
        <taxon>Metazoa</taxon>
        <taxon>Ecdysozoa</taxon>
        <taxon>Nematoda</taxon>
        <taxon>Chromadorea</taxon>
        <taxon>Rhabditida</taxon>
        <taxon>Rhabditina</taxon>
        <taxon>Rhabditomorpha</taxon>
        <taxon>Rhabditoidea</taxon>
        <taxon>Rhabditidae</taxon>
        <taxon>Peloderinae</taxon>
        <taxon>Caenorhabditis</taxon>
    </lineage>
</organism>
<gene>
    <name evidence="8" type="ORF">CAUJ_LOCUS11656</name>
</gene>
<name>A0A8S1HL98_9PELO</name>
<protein>
    <recommendedName>
        <fullName evidence="7">Arf-GAP domain-containing protein</fullName>
    </recommendedName>
</protein>
<accession>A0A8S1HL98</accession>
<dbReference type="InterPro" id="IPR001164">
    <property type="entry name" value="ArfGAP_dom"/>
</dbReference>
<feature type="region of interest" description="Disordered" evidence="6">
    <location>
        <begin position="215"/>
        <end position="238"/>
    </location>
</feature>
<evidence type="ECO:0000256" key="3">
    <source>
        <dbReference type="ARBA" id="ARBA00022771"/>
    </source>
</evidence>
<evidence type="ECO:0000313" key="8">
    <source>
        <dbReference type="EMBL" id="CAD6195737.1"/>
    </source>
</evidence>
<dbReference type="GO" id="GO:0005096">
    <property type="term" value="F:GTPase activator activity"/>
    <property type="evidence" value="ECO:0007669"/>
    <property type="project" value="UniProtKB-KW"/>
</dbReference>
<keyword evidence="2" id="KW-0479">Metal-binding</keyword>
<feature type="compositionally biased region" description="Basic residues" evidence="6">
    <location>
        <begin position="221"/>
        <end position="233"/>
    </location>
</feature>
<sequence length="252" mass="28041">MSDDTGPSKVDLQNAMRKLRALPANKLCFDCGARNPTWATVTYGVFLCIDCSATHRNLGVHLTFVRSTNLDTNWTWLQLRAMQLGGNSNATQFFKQHGCTTNDAQQKYKSRAAQLYKDKLANICQEAQRKYGKQLLIDTVSHAEEKKDENEEDFFSQEFGHQPAASQSATSLGSDAYITENHHHDSTHGPKVDHLDSAPVATSAPVSVILKKPVKKATLGAKKRRPRSPKKVKLNFDEIEQRAAEREKATAG</sequence>
<dbReference type="GO" id="GO:0008270">
    <property type="term" value="F:zinc ion binding"/>
    <property type="evidence" value="ECO:0007669"/>
    <property type="project" value="UniProtKB-KW"/>
</dbReference>
<keyword evidence="9" id="KW-1185">Reference proteome</keyword>
<dbReference type="SMART" id="SM00105">
    <property type="entry name" value="ArfGap"/>
    <property type="match status" value="1"/>
</dbReference>
<feature type="domain" description="Arf-GAP" evidence="7">
    <location>
        <begin position="13"/>
        <end position="129"/>
    </location>
</feature>
<keyword evidence="4" id="KW-0862">Zinc</keyword>
<comment type="caution">
    <text evidence="8">The sequence shown here is derived from an EMBL/GenBank/DDBJ whole genome shotgun (WGS) entry which is preliminary data.</text>
</comment>
<dbReference type="Proteomes" id="UP000835052">
    <property type="component" value="Unassembled WGS sequence"/>
</dbReference>
<dbReference type="OrthoDB" id="983479at2759"/>
<dbReference type="FunFam" id="1.10.220.150:FF:000004">
    <property type="entry name" value="Putative ADP-ribosylation factor GTPase-activating protein 2"/>
    <property type="match status" value="1"/>
</dbReference>
<proteinExistence type="predicted"/>
<reference evidence="8" key="1">
    <citation type="submission" date="2020-10" db="EMBL/GenBank/DDBJ databases">
        <authorList>
            <person name="Kikuchi T."/>
        </authorList>
    </citation>
    <scope>NUCLEOTIDE SEQUENCE</scope>
    <source>
        <strain evidence="8">NKZ352</strain>
    </source>
</reference>
<keyword evidence="1" id="KW-0343">GTPase activation</keyword>
<dbReference type="CDD" id="cd08959">
    <property type="entry name" value="ArfGap_ArfGap1_like"/>
    <property type="match status" value="1"/>
</dbReference>
<keyword evidence="3 5" id="KW-0863">Zinc-finger</keyword>
<evidence type="ECO:0000256" key="4">
    <source>
        <dbReference type="ARBA" id="ARBA00022833"/>
    </source>
</evidence>
<dbReference type="PRINTS" id="PR00405">
    <property type="entry name" value="REVINTRACTNG"/>
</dbReference>
<dbReference type="PANTHER" id="PTHR45686:SF4">
    <property type="entry name" value="ADP-RIBOSYLATION FACTOR GTPASE ACTIVATING PROTEIN 3, ISOFORM H"/>
    <property type="match status" value="1"/>
</dbReference>
<evidence type="ECO:0000256" key="6">
    <source>
        <dbReference type="SAM" id="MobiDB-lite"/>
    </source>
</evidence>
<evidence type="ECO:0000313" key="9">
    <source>
        <dbReference type="Proteomes" id="UP000835052"/>
    </source>
</evidence>